<dbReference type="Proteomes" id="UP000748067">
    <property type="component" value="Unassembled WGS sequence"/>
</dbReference>
<keyword evidence="13" id="KW-1185">Reference proteome</keyword>
<dbReference type="SUPFAM" id="SSF52402">
    <property type="entry name" value="Adenine nucleotide alpha hydrolases-like"/>
    <property type="match status" value="1"/>
</dbReference>
<dbReference type="PANTHER" id="PTHR43033:SF1">
    <property type="entry name" value="TRNA(ILE)-LYSIDINE SYNTHASE-RELATED"/>
    <property type="match status" value="1"/>
</dbReference>
<dbReference type="CDD" id="cd01992">
    <property type="entry name" value="TilS_N"/>
    <property type="match status" value="1"/>
</dbReference>
<evidence type="ECO:0000256" key="7">
    <source>
        <dbReference type="ARBA" id="ARBA00048539"/>
    </source>
</evidence>
<evidence type="ECO:0000259" key="9">
    <source>
        <dbReference type="SMART" id="SM00977"/>
    </source>
</evidence>
<dbReference type="SMART" id="SM00977">
    <property type="entry name" value="TilS_C"/>
    <property type="match status" value="1"/>
</dbReference>
<reference evidence="11 12" key="2">
    <citation type="submission" date="2016-10" db="EMBL/GenBank/DDBJ databases">
        <authorList>
            <person name="de Groot N.N."/>
        </authorList>
    </citation>
    <scope>NUCLEOTIDE SEQUENCE [LARGE SCALE GENOMIC DNA]</scope>
    <source>
        <strain evidence="11 12">BS2772</strain>
    </source>
</reference>
<evidence type="ECO:0000313" key="11">
    <source>
        <dbReference type="EMBL" id="SDN68587.1"/>
    </source>
</evidence>
<dbReference type="GO" id="GO:0005524">
    <property type="term" value="F:ATP binding"/>
    <property type="evidence" value="ECO:0007669"/>
    <property type="project" value="UniProtKB-UniRule"/>
</dbReference>
<evidence type="ECO:0000313" key="13">
    <source>
        <dbReference type="Proteomes" id="UP000748067"/>
    </source>
</evidence>
<keyword evidence="6 8" id="KW-0067">ATP-binding</keyword>
<dbReference type="Pfam" id="PF01171">
    <property type="entry name" value="ATP_bind_3"/>
    <property type="match status" value="1"/>
</dbReference>
<dbReference type="Gene3D" id="3.40.50.620">
    <property type="entry name" value="HUPs"/>
    <property type="match status" value="1"/>
</dbReference>
<dbReference type="SUPFAM" id="SSF56037">
    <property type="entry name" value="PheT/TilS domain"/>
    <property type="match status" value="1"/>
</dbReference>
<dbReference type="SUPFAM" id="SSF82829">
    <property type="entry name" value="MesJ substrate recognition domain-like"/>
    <property type="match status" value="1"/>
</dbReference>
<feature type="binding site" evidence="8">
    <location>
        <begin position="43"/>
        <end position="48"/>
    </location>
    <ligand>
        <name>ATP</name>
        <dbReference type="ChEBI" id="CHEBI:30616"/>
    </ligand>
</feature>
<dbReference type="InterPro" id="IPR011063">
    <property type="entry name" value="TilS/TtcA_N"/>
</dbReference>
<proteinExistence type="inferred from homology"/>
<dbReference type="EMBL" id="LT629704">
    <property type="protein sequence ID" value="SDN68587.1"/>
    <property type="molecule type" value="Genomic_DNA"/>
</dbReference>
<evidence type="ECO:0000313" key="10">
    <source>
        <dbReference type="EMBL" id="KAF2407689.1"/>
    </source>
</evidence>
<comment type="similarity">
    <text evidence="8">Belongs to the tRNA(Ile)-lysidine synthase family.</text>
</comment>
<dbReference type="EC" id="6.3.4.19" evidence="8"/>
<comment type="domain">
    <text evidence="8">The N-terminal region contains the highly conserved SGGXDS motif, predicted to be a P-loop motif involved in ATP binding.</text>
</comment>
<gene>
    <name evidence="8 10" type="primary">tilS</name>
    <name evidence="10" type="ORF">PSAN_00700</name>
    <name evidence="11" type="ORF">SAMN04490179_5419</name>
</gene>
<evidence type="ECO:0000256" key="4">
    <source>
        <dbReference type="ARBA" id="ARBA00022694"/>
    </source>
</evidence>
<dbReference type="InterPro" id="IPR012795">
    <property type="entry name" value="tRNA_Ile_lys_synt_N"/>
</dbReference>
<feature type="domain" description="Lysidine-tRNA(Ile) synthetase C-terminal" evidence="9">
    <location>
        <begin position="377"/>
        <end position="445"/>
    </location>
</feature>
<evidence type="ECO:0000256" key="1">
    <source>
        <dbReference type="ARBA" id="ARBA00004496"/>
    </source>
</evidence>
<dbReference type="NCBIfam" id="TIGR02432">
    <property type="entry name" value="lysidine_TilS_N"/>
    <property type="match status" value="1"/>
</dbReference>
<dbReference type="Proteomes" id="UP000182470">
    <property type="component" value="Chromosome I"/>
</dbReference>
<protein>
    <recommendedName>
        <fullName evidence="8">tRNA(Ile)-lysidine synthase</fullName>
        <ecNumber evidence="8">6.3.4.19</ecNumber>
    </recommendedName>
    <alternativeName>
        <fullName evidence="8">tRNA(Ile)-2-lysyl-cytidine synthase</fullName>
    </alternativeName>
    <alternativeName>
        <fullName evidence="8">tRNA(Ile)-lysidine synthetase</fullName>
    </alternativeName>
</protein>
<evidence type="ECO:0000256" key="5">
    <source>
        <dbReference type="ARBA" id="ARBA00022741"/>
    </source>
</evidence>
<dbReference type="InterPro" id="IPR015262">
    <property type="entry name" value="tRNA_Ile_lys_synt_subst-bd"/>
</dbReference>
<dbReference type="Pfam" id="PF09179">
    <property type="entry name" value="TilS"/>
    <property type="match status" value="1"/>
</dbReference>
<reference evidence="10 13" key="1">
    <citation type="submission" date="2015-01" db="EMBL/GenBank/DDBJ databases">
        <title>Genome Sequence of Pseudomonas antarctica CMS 35.</title>
        <authorList>
            <person name="Voget S."/>
            <person name="Chow J."/>
            <person name="Daniel R."/>
            <person name="Streit W."/>
        </authorList>
    </citation>
    <scope>NUCLEOTIDE SEQUENCE [LARGE SCALE GENOMIC DNA]</scope>
    <source>
        <strain evidence="10 13">CMS 35</strain>
    </source>
</reference>
<keyword evidence="5 8" id="KW-0547">Nucleotide-binding</keyword>
<dbReference type="InterPro" id="IPR012094">
    <property type="entry name" value="tRNA_Ile_lys_synt"/>
</dbReference>
<dbReference type="PANTHER" id="PTHR43033">
    <property type="entry name" value="TRNA(ILE)-LYSIDINE SYNTHASE-RELATED"/>
    <property type="match status" value="1"/>
</dbReference>
<dbReference type="InterPro" id="IPR012796">
    <property type="entry name" value="Lysidine-tRNA-synth_C"/>
</dbReference>
<sequence>MHSHAERGNDHARGASMTSVLSAKLLQALAPWRNAPAWHVAFSGGLDSTVLLHLLATLANTDTLPPLSAIHVHHGLQAAADAWPGHCQAVCDSLGMPLRVMRVQVQSGASLERAARDARYQAFTEVIGAGEVLFTGQHRDDQAETLLFRLLRGAGVRGLAAMPAHRPLAGGHLVRPLLKASRAELEAYAREHQLAWIEDPSNADPRFSRNYLRHRVFPVLTQRWPQAVSSLARTAEHLSEAQGLLDELARMDLQTADQPSPFPWLALPSLVLAPLRELSDARQRNVLRHWLTPLTRLPDSDHWAGWYSLRDAKGDAQPLWRLADGQLHRCGERLWWLPTTWSEFSDASVSWPCPQNPLELPGNGQLKFIGKAPEGPLAVRYRQGGEIIEVPGRGRRDLKRLLNECGLPGFVRGRLPLLYQGEQLLAVPTLAGLWAMSPGDWQLHWMPQTCDQGLS</sequence>
<evidence type="ECO:0000256" key="3">
    <source>
        <dbReference type="ARBA" id="ARBA00022598"/>
    </source>
</evidence>
<evidence type="ECO:0000256" key="6">
    <source>
        <dbReference type="ARBA" id="ARBA00022840"/>
    </source>
</evidence>
<dbReference type="NCBIfam" id="TIGR02433">
    <property type="entry name" value="lysidine_TilS_C"/>
    <property type="match status" value="1"/>
</dbReference>
<dbReference type="EMBL" id="JXDI01000001">
    <property type="protein sequence ID" value="KAF2407689.1"/>
    <property type="molecule type" value="Genomic_DNA"/>
</dbReference>
<dbReference type="GO" id="GO:0006400">
    <property type="term" value="P:tRNA modification"/>
    <property type="evidence" value="ECO:0007669"/>
    <property type="project" value="UniProtKB-UniRule"/>
</dbReference>
<comment type="function">
    <text evidence="8">Ligates lysine onto the cytidine present at position 34 of the AUA codon-specific tRNA(Ile) that contains the anticodon CAU, in an ATP-dependent manner. Cytidine is converted to lysidine, thus changing the amino acid specificity of the tRNA from methionine to isoleucine.</text>
</comment>
<dbReference type="AlphaFoldDB" id="A0A1H0DE91"/>
<comment type="catalytic activity">
    <reaction evidence="7 8">
        <text>cytidine(34) in tRNA(Ile2) + L-lysine + ATP = lysidine(34) in tRNA(Ile2) + AMP + diphosphate + H(+)</text>
        <dbReference type="Rhea" id="RHEA:43744"/>
        <dbReference type="Rhea" id="RHEA-COMP:10625"/>
        <dbReference type="Rhea" id="RHEA-COMP:10670"/>
        <dbReference type="ChEBI" id="CHEBI:15378"/>
        <dbReference type="ChEBI" id="CHEBI:30616"/>
        <dbReference type="ChEBI" id="CHEBI:32551"/>
        <dbReference type="ChEBI" id="CHEBI:33019"/>
        <dbReference type="ChEBI" id="CHEBI:82748"/>
        <dbReference type="ChEBI" id="CHEBI:83665"/>
        <dbReference type="ChEBI" id="CHEBI:456215"/>
        <dbReference type="EC" id="6.3.4.19"/>
    </reaction>
</comment>
<dbReference type="HAMAP" id="MF_01161">
    <property type="entry name" value="tRNA_Ile_lys_synt"/>
    <property type="match status" value="1"/>
</dbReference>
<dbReference type="GO" id="GO:0032267">
    <property type="term" value="F:tRNA(Ile)-lysidine synthase activity"/>
    <property type="evidence" value="ECO:0007669"/>
    <property type="project" value="UniProtKB-EC"/>
</dbReference>
<dbReference type="Gene3D" id="1.20.59.20">
    <property type="match status" value="1"/>
</dbReference>
<dbReference type="InterPro" id="IPR014729">
    <property type="entry name" value="Rossmann-like_a/b/a_fold"/>
</dbReference>
<evidence type="ECO:0000256" key="8">
    <source>
        <dbReference type="HAMAP-Rule" id="MF_01161"/>
    </source>
</evidence>
<name>A0A1H0DE91_9PSED</name>
<keyword evidence="2 8" id="KW-0963">Cytoplasm</keyword>
<dbReference type="GO" id="GO:0005737">
    <property type="term" value="C:cytoplasm"/>
    <property type="evidence" value="ECO:0007669"/>
    <property type="project" value="UniProtKB-SubCell"/>
</dbReference>
<evidence type="ECO:0000256" key="2">
    <source>
        <dbReference type="ARBA" id="ARBA00022490"/>
    </source>
</evidence>
<organism evidence="11 12">
    <name type="scientific">Pseudomonas antarctica</name>
    <dbReference type="NCBI Taxonomy" id="219572"/>
    <lineage>
        <taxon>Bacteria</taxon>
        <taxon>Pseudomonadati</taxon>
        <taxon>Pseudomonadota</taxon>
        <taxon>Gammaproteobacteria</taxon>
        <taxon>Pseudomonadales</taxon>
        <taxon>Pseudomonadaceae</taxon>
        <taxon>Pseudomonas</taxon>
    </lineage>
</organism>
<accession>A0A1H0DE91</accession>
<keyword evidence="3 8" id="KW-0436">Ligase</keyword>
<dbReference type="Pfam" id="PF11734">
    <property type="entry name" value="TilS_C"/>
    <property type="match status" value="1"/>
</dbReference>
<keyword evidence="4 8" id="KW-0819">tRNA processing</keyword>
<comment type="subcellular location">
    <subcellularLocation>
        <location evidence="1 8">Cytoplasm</location>
    </subcellularLocation>
</comment>
<evidence type="ECO:0000313" key="12">
    <source>
        <dbReference type="Proteomes" id="UP000182470"/>
    </source>
</evidence>